<dbReference type="EMBL" id="JAUQTB010000012">
    <property type="protein sequence ID" value="MDO7908132.1"/>
    <property type="molecule type" value="Genomic_DNA"/>
</dbReference>
<feature type="domain" description="Alpha/beta hydrolase fold-5" evidence="2">
    <location>
        <begin position="82"/>
        <end position="245"/>
    </location>
</feature>
<proteinExistence type="predicted"/>
<keyword evidence="1" id="KW-1133">Transmembrane helix</keyword>
<dbReference type="InterPro" id="IPR029058">
    <property type="entry name" value="AB_hydrolase_fold"/>
</dbReference>
<dbReference type="Pfam" id="PF12695">
    <property type="entry name" value="Abhydrolase_5"/>
    <property type="match status" value="1"/>
</dbReference>
<name>A0ABT9CFS9_9BACL</name>
<keyword evidence="4" id="KW-1185">Reference proteome</keyword>
<dbReference type="GO" id="GO:0016787">
    <property type="term" value="F:hydrolase activity"/>
    <property type="evidence" value="ECO:0007669"/>
    <property type="project" value="UniProtKB-KW"/>
</dbReference>
<accession>A0ABT9CFS9</accession>
<comment type="caution">
    <text evidence="3">The sequence shown here is derived from an EMBL/GenBank/DDBJ whole genome shotgun (WGS) entry which is preliminary data.</text>
</comment>
<dbReference type="SUPFAM" id="SSF53474">
    <property type="entry name" value="alpha/beta-Hydrolases"/>
    <property type="match status" value="1"/>
</dbReference>
<reference evidence="3 4" key="1">
    <citation type="submission" date="2023-07" db="EMBL/GenBank/DDBJ databases">
        <title>Paenibacillus sp. JX-17 nov. isolated from soil.</title>
        <authorList>
            <person name="Wan Y."/>
            <person name="Liu B."/>
        </authorList>
    </citation>
    <scope>NUCLEOTIDE SEQUENCE [LARGE SCALE GENOMIC DNA]</scope>
    <source>
        <strain evidence="3 4">JX-17</strain>
    </source>
</reference>
<keyword evidence="3" id="KW-0378">Hydrolase</keyword>
<dbReference type="InterPro" id="IPR029059">
    <property type="entry name" value="AB_hydrolase_5"/>
</dbReference>
<dbReference type="Proteomes" id="UP001240171">
    <property type="component" value="Unassembled WGS sequence"/>
</dbReference>
<organism evidence="3 4">
    <name type="scientific">Paenibacillus lacisoli</name>
    <dbReference type="NCBI Taxonomy" id="3064525"/>
    <lineage>
        <taxon>Bacteria</taxon>
        <taxon>Bacillati</taxon>
        <taxon>Bacillota</taxon>
        <taxon>Bacilli</taxon>
        <taxon>Bacillales</taxon>
        <taxon>Paenibacillaceae</taxon>
        <taxon>Paenibacillus</taxon>
    </lineage>
</organism>
<dbReference type="RefSeq" id="WP_305025351.1">
    <property type="nucleotide sequence ID" value="NZ_JAUQTB010000012.1"/>
</dbReference>
<feature type="transmembrane region" description="Helical" evidence="1">
    <location>
        <begin position="21"/>
        <end position="42"/>
    </location>
</feature>
<protein>
    <submittedName>
        <fullName evidence="3">Alpha/beta hydrolase</fullName>
    </submittedName>
</protein>
<gene>
    <name evidence="3" type="ORF">Q5741_17125</name>
</gene>
<keyword evidence="1" id="KW-0472">Membrane</keyword>
<evidence type="ECO:0000313" key="4">
    <source>
        <dbReference type="Proteomes" id="UP001240171"/>
    </source>
</evidence>
<keyword evidence="1" id="KW-0812">Transmembrane</keyword>
<sequence>MRRKNKYKLSFGSRKKKRWPKIVLSVILLIVLAGGVAVWRYLIPYEPQQEAAAAMSASTTAPVVKVTKEWIDFVPEQIQGPGVIFYPGALVKPESYAPMARDLALQGHHVVIVKMPLNLAVLGSKRADDVLKAYPNETFVIGGHSLGGAMAARYTAGHASQLKGVFFLGAYPDEKGSLKSSGLPALSILGSKDEVVDTAKYKQGHSYLPEDAVYKLIEGGNHAQFGDYGIQKGDGKPGISEDEQRKQTVQSLLNWLKNIKG</sequence>
<evidence type="ECO:0000313" key="3">
    <source>
        <dbReference type="EMBL" id="MDO7908132.1"/>
    </source>
</evidence>
<evidence type="ECO:0000259" key="2">
    <source>
        <dbReference type="Pfam" id="PF12695"/>
    </source>
</evidence>
<dbReference type="Gene3D" id="3.40.50.1820">
    <property type="entry name" value="alpha/beta hydrolase"/>
    <property type="match status" value="1"/>
</dbReference>
<evidence type="ECO:0000256" key="1">
    <source>
        <dbReference type="SAM" id="Phobius"/>
    </source>
</evidence>